<protein>
    <recommendedName>
        <fullName evidence="4">Type I restriction modification DNA specificity domain-containing protein</fullName>
    </recommendedName>
</protein>
<dbReference type="CDD" id="cd17293">
    <property type="entry name" value="RMtype1_S_Ppo21ORF8840P_TRD1-CR1_like"/>
    <property type="match status" value="1"/>
</dbReference>
<dbReference type="Gene3D" id="3.90.220.20">
    <property type="entry name" value="DNA methylase specificity domains"/>
    <property type="match status" value="2"/>
</dbReference>
<accession>A0A847R9E4</accession>
<reference evidence="5 6" key="1">
    <citation type="submission" date="2020-04" db="EMBL/GenBank/DDBJ databases">
        <title>Marinomonas sp. M1K-6 isolated from the deep seawater of the Mariana Trench.</title>
        <authorList>
            <person name="Li Y."/>
        </authorList>
    </citation>
    <scope>NUCLEOTIDE SEQUENCE [LARGE SCALE GENOMIC DNA]</scope>
    <source>
        <strain evidence="5 6">M1K-6</strain>
    </source>
</reference>
<dbReference type="AlphaFoldDB" id="A0A847R9E4"/>
<dbReference type="PANTHER" id="PTHR30408">
    <property type="entry name" value="TYPE-1 RESTRICTION ENZYME ECOKI SPECIFICITY PROTEIN"/>
    <property type="match status" value="1"/>
</dbReference>
<evidence type="ECO:0000313" key="5">
    <source>
        <dbReference type="EMBL" id="NLQ16860.1"/>
    </source>
</evidence>
<sequence length="399" mass="44954">MSDIMQAEMKKKAQKWPMVSIKSVSTVVTGKTPSKKEADNFGGDIPFVTPVELGKEPYVYSSSQTITKKGAKAIKLVPKNSVLVCCIGSLGKTAIAGCEVGTNQQINSVIFDESKVFPKYGYYALNRLKSLMVSLAPSTTVAIINKSNFEALEIPLPLLEEQKRIAAILDKADAIRRKRQQAIKLADDFLRSVFLDMFGDPVTNPKGWEVTLLGNVVESQLGKMLSQKAKVGNSPKKYLRNANVRWRRFDLHNLLKMDFDSREMKKFKLKNGDILVCEGGDVGRCSIWRDNVSDCYYQKALHRIRPDLKVLTPEYVQEYFYWMSNRGGLSDSVSEVTFSHLTAEKLKELRIPIPPVALQNKFSVLYKSFELLVSKNELALQIVDEKFNSISQKTFSDEL</sequence>
<dbReference type="PANTHER" id="PTHR30408:SF12">
    <property type="entry name" value="TYPE I RESTRICTION ENZYME MJAVIII SPECIFICITY SUBUNIT"/>
    <property type="match status" value="1"/>
</dbReference>
<dbReference type="EMBL" id="JABAEK010000003">
    <property type="protein sequence ID" value="NLQ16860.1"/>
    <property type="molecule type" value="Genomic_DNA"/>
</dbReference>
<evidence type="ECO:0000259" key="4">
    <source>
        <dbReference type="Pfam" id="PF01420"/>
    </source>
</evidence>
<comment type="similarity">
    <text evidence="1">Belongs to the type-I restriction system S methylase family.</text>
</comment>
<dbReference type="GO" id="GO:0003677">
    <property type="term" value="F:DNA binding"/>
    <property type="evidence" value="ECO:0007669"/>
    <property type="project" value="UniProtKB-KW"/>
</dbReference>
<dbReference type="RefSeq" id="WP_168823187.1">
    <property type="nucleotide sequence ID" value="NZ_CP073013.1"/>
</dbReference>
<name>A0A847R9E4_9GAMM</name>
<proteinExistence type="inferred from homology"/>
<keyword evidence="2" id="KW-0680">Restriction system</keyword>
<dbReference type="InterPro" id="IPR052021">
    <property type="entry name" value="Type-I_RS_S_subunit"/>
</dbReference>
<feature type="domain" description="Type I restriction modification DNA specificity" evidence="4">
    <location>
        <begin position="15"/>
        <end position="184"/>
    </location>
</feature>
<dbReference type="InterPro" id="IPR044946">
    <property type="entry name" value="Restrct_endonuc_typeI_TRD_sf"/>
</dbReference>
<evidence type="ECO:0000256" key="1">
    <source>
        <dbReference type="ARBA" id="ARBA00010923"/>
    </source>
</evidence>
<dbReference type="SUPFAM" id="SSF116734">
    <property type="entry name" value="DNA methylase specificity domain"/>
    <property type="match status" value="2"/>
</dbReference>
<evidence type="ECO:0000313" key="6">
    <source>
        <dbReference type="Proteomes" id="UP000586067"/>
    </source>
</evidence>
<comment type="caution">
    <text evidence="5">The sequence shown here is derived from an EMBL/GenBank/DDBJ whole genome shotgun (WGS) entry which is preliminary data.</text>
</comment>
<dbReference type="CDD" id="cd17253">
    <property type="entry name" value="RMtype1_S_Eco933I-TRD2-CR2_like"/>
    <property type="match status" value="1"/>
</dbReference>
<organism evidence="5 6">
    <name type="scientific">Marinomonas profundi</name>
    <dbReference type="NCBI Taxonomy" id="2726122"/>
    <lineage>
        <taxon>Bacteria</taxon>
        <taxon>Pseudomonadati</taxon>
        <taxon>Pseudomonadota</taxon>
        <taxon>Gammaproteobacteria</taxon>
        <taxon>Oceanospirillales</taxon>
        <taxon>Oceanospirillaceae</taxon>
        <taxon>Marinomonas</taxon>
    </lineage>
</organism>
<gene>
    <name evidence="5" type="ORF">HGG82_04395</name>
</gene>
<evidence type="ECO:0000256" key="2">
    <source>
        <dbReference type="ARBA" id="ARBA00022747"/>
    </source>
</evidence>
<dbReference type="GO" id="GO:0009307">
    <property type="term" value="P:DNA restriction-modification system"/>
    <property type="evidence" value="ECO:0007669"/>
    <property type="project" value="UniProtKB-KW"/>
</dbReference>
<dbReference type="Proteomes" id="UP000586067">
    <property type="component" value="Unassembled WGS sequence"/>
</dbReference>
<dbReference type="Pfam" id="PF01420">
    <property type="entry name" value="Methylase_S"/>
    <property type="match status" value="2"/>
</dbReference>
<keyword evidence="3" id="KW-0238">DNA-binding</keyword>
<dbReference type="InterPro" id="IPR000055">
    <property type="entry name" value="Restrct_endonuc_typeI_TRD"/>
</dbReference>
<keyword evidence="6" id="KW-1185">Reference proteome</keyword>
<evidence type="ECO:0000256" key="3">
    <source>
        <dbReference type="ARBA" id="ARBA00023125"/>
    </source>
</evidence>
<feature type="domain" description="Type I restriction modification DNA specificity" evidence="4">
    <location>
        <begin position="205"/>
        <end position="360"/>
    </location>
</feature>